<dbReference type="InterPro" id="IPR001764">
    <property type="entry name" value="Glyco_hydro_3_N"/>
</dbReference>
<keyword evidence="8" id="KW-1185">Reference proteome</keyword>
<comment type="catalytic activity">
    <reaction evidence="1">
        <text>Hydrolysis of terminal non-reducing N-acetyl-D-hexosamine residues in N-acetyl-beta-D-hexosaminides.</text>
        <dbReference type="EC" id="3.2.1.52"/>
    </reaction>
</comment>
<dbReference type="RefSeq" id="WP_328015796.1">
    <property type="nucleotide sequence ID" value="NZ_JARTFS010000018.1"/>
</dbReference>
<organism evidence="7 8">
    <name type="scientific">Metabacillus fastidiosus</name>
    <dbReference type="NCBI Taxonomy" id="1458"/>
    <lineage>
        <taxon>Bacteria</taxon>
        <taxon>Bacillati</taxon>
        <taxon>Bacillota</taxon>
        <taxon>Bacilli</taxon>
        <taxon>Bacillales</taxon>
        <taxon>Bacillaceae</taxon>
        <taxon>Metabacillus</taxon>
    </lineage>
</organism>
<evidence type="ECO:0000256" key="4">
    <source>
        <dbReference type="ARBA" id="ARBA00022801"/>
    </source>
</evidence>
<dbReference type="Gene3D" id="3.20.20.300">
    <property type="entry name" value="Glycoside hydrolase, family 3, N-terminal domain"/>
    <property type="match status" value="1"/>
</dbReference>
<dbReference type="EMBL" id="JARTFS010000018">
    <property type="protein sequence ID" value="MED4403578.1"/>
    <property type="molecule type" value="Genomic_DNA"/>
</dbReference>
<evidence type="ECO:0000256" key="3">
    <source>
        <dbReference type="ARBA" id="ARBA00012663"/>
    </source>
</evidence>
<dbReference type="InterPro" id="IPR036962">
    <property type="entry name" value="Glyco_hydro_3_N_sf"/>
</dbReference>
<comment type="similarity">
    <text evidence="2">Belongs to the glycosyl hydrolase 3 family.</text>
</comment>
<dbReference type="EC" id="3.2.1.52" evidence="3"/>
<name>A0ABU6P3T0_9BACI</name>
<evidence type="ECO:0000313" key="8">
    <source>
        <dbReference type="Proteomes" id="UP001342826"/>
    </source>
</evidence>
<dbReference type="InterPro" id="IPR017853">
    <property type="entry name" value="GH"/>
</dbReference>
<evidence type="ECO:0000313" key="7">
    <source>
        <dbReference type="EMBL" id="MED4403578.1"/>
    </source>
</evidence>
<feature type="domain" description="Glycoside hydrolase family 3 N-terminal" evidence="6">
    <location>
        <begin position="53"/>
        <end position="372"/>
    </location>
</feature>
<proteinExistence type="inferred from homology"/>
<sequence length="381" mass="42703">MSIIFLVFILIGIFTIQSLKTKEIKEADYSVPVFSLKESTIDKKVNDLLNRMTLEEKIGQLIVVGFKSKEVDDHIKTMISDYKVGGVILYDRNMKNPAQVTNLTNDLQALALKNDSKIPLLLSVDQEGGKIVRMREYVSPIPSQQELAGKGDKEAVYNTALQSGKELKEMGIHVNYAPVLDLSAEDSRSYGENPRQAGEFAKQAVLGLTQAEVTATLKHFPGHGRSNIDPHFETSSVEANQADLENKDLYPFKKIINEVDHSKFFVMVTHIKYPAYDKEKPASISAKIMKDLLREKLGYEGIVVTDDLEMGAVNKYYTYKELGYEAVNAGADLLLVCHTLESQREVINGIRDAVLENKLSEKTIDEAVKRILIYKLSNIKV</sequence>
<dbReference type="Proteomes" id="UP001342826">
    <property type="component" value="Unassembled WGS sequence"/>
</dbReference>
<reference evidence="7 8" key="1">
    <citation type="submission" date="2023-03" db="EMBL/GenBank/DDBJ databases">
        <title>Bacillus Genome Sequencing.</title>
        <authorList>
            <person name="Dunlap C."/>
        </authorList>
    </citation>
    <scope>NUCLEOTIDE SEQUENCE [LARGE SCALE GENOMIC DNA]</scope>
    <source>
        <strain evidence="7 8">NRS-1717</strain>
    </source>
</reference>
<dbReference type="NCBIfam" id="NF003740">
    <property type="entry name" value="PRK05337.1"/>
    <property type="match status" value="1"/>
</dbReference>
<dbReference type="Pfam" id="PF00933">
    <property type="entry name" value="Glyco_hydro_3"/>
    <property type="match status" value="1"/>
</dbReference>
<accession>A0ABU6P3T0</accession>
<dbReference type="SUPFAM" id="SSF51445">
    <property type="entry name" value="(Trans)glycosidases"/>
    <property type="match status" value="1"/>
</dbReference>
<dbReference type="PANTHER" id="PTHR30480">
    <property type="entry name" value="BETA-HEXOSAMINIDASE-RELATED"/>
    <property type="match status" value="1"/>
</dbReference>
<comment type="caution">
    <text evidence="7">The sequence shown here is derived from an EMBL/GenBank/DDBJ whole genome shotgun (WGS) entry which is preliminary data.</text>
</comment>
<evidence type="ECO:0000256" key="5">
    <source>
        <dbReference type="ARBA" id="ARBA00023295"/>
    </source>
</evidence>
<protein>
    <recommendedName>
        <fullName evidence="3">beta-N-acetylhexosaminidase</fullName>
        <ecNumber evidence="3">3.2.1.52</ecNumber>
    </recommendedName>
</protein>
<dbReference type="PANTHER" id="PTHR30480:SF13">
    <property type="entry name" value="BETA-HEXOSAMINIDASE"/>
    <property type="match status" value="1"/>
</dbReference>
<evidence type="ECO:0000256" key="2">
    <source>
        <dbReference type="ARBA" id="ARBA00005336"/>
    </source>
</evidence>
<gene>
    <name evidence="7" type="primary">nagZ</name>
    <name evidence="7" type="ORF">P9271_19910</name>
</gene>
<dbReference type="InterPro" id="IPR050226">
    <property type="entry name" value="NagZ_Beta-hexosaminidase"/>
</dbReference>
<evidence type="ECO:0000256" key="1">
    <source>
        <dbReference type="ARBA" id="ARBA00001231"/>
    </source>
</evidence>
<keyword evidence="5 7" id="KW-0326">Glycosidase</keyword>
<dbReference type="GO" id="GO:0004563">
    <property type="term" value="F:beta-N-acetylhexosaminidase activity"/>
    <property type="evidence" value="ECO:0007669"/>
    <property type="project" value="UniProtKB-EC"/>
</dbReference>
<keyword evidence="4 7" id="KW-0378">Hydrolase</keyword>
<evidence type="ECO:0000259" key="6">
    <source>
        <dbReference type="Pfam" id="PF00933"/>
    </source>
</evidence>